<dbReference type="RefSeq" id="YP_010060399.1">
    <property type="nucleotide sequence ID" value="NC_054771.1"/>
</dbReference>
<evidence type="ECO:0000313" key="1">
    <source>
        <dbReference type="EMBL" id="QJD52090.1"/>
    </source>
</evidence>
<proteinExistence type="predicted"/>
<name>A0A6M3T3G1_9CAUD</name>
<organism evidence="1 2">
    <name type="scientific">Mycobacterium phage MA5</name>
    <dbReference type="NCBI Taxonomy" id="2725640"/>
    <lineage>
        <taxon>Viruses</taxon>
        <taxon>Duplodnaviria</taxon>
        <taxon>Heunggongvirae</taxon>
        <taxon>Uroviricota</taxon>
        <taxon>Caudoviricetes</taxon>
        <taxon>Veracruzvirus</taxon>
        <taxon>Veracruzvirus MA5</taxon>
    </lineage>
</organism>
<reference evidence="1 2" key="1">
    <citation type="submission" date="2020-04" db="EMBL/GenBank/DDBJ databases">
        <authorList>
            <person name="Curtis N."/>
            <person name="Falkinham J.O."/>
            <person name="Garlena R.A."/>
            <person name="Russell D.A."/>
            <person name="Pope W.H."/>
            <person name="Jacobs-Sera D."/>
            <person name="Hatfull G.F."/>
        </authorList>
    </citation>
    <scope>NUCLEOTIDE SEQUENCE [LARGE SCALE GENOMIC DNA]</scope>
</reference>
<evidence type="ECO:0000313" key="2">
    <source>
        <dbReference type="Proteomes" id="UP000503259"/>
    </source>
</evidence>
<accession>A0A6M3T3G1</accession>
<gene>
    <name evidence="1" type="primary">38</name>
    <name evidence="1" type="ORF">PBI_MA5_38</name>
</gene>
<dbReference type="Proteomes" id="UP000503259">
    <property type="component" value="Segment"/>
</dbReference>
<dbReference type="GeneID" id="64868255"/>
<keyword evidence="2" id="KW-1185">Reference proteome</keyword>
<dbReference type="EMBL" id="MT310879">
    <property type="protein sequence ID" value="QJD52090.1"/>
    <property type="molecule type" value="Genomic_DNA"/>
</dbReference>
<protein>
    <submittedName>
        <fullName evidence="1">Uncharacterized protein</fullName>
    </submittedName>
</protein>
<dbReference type="KEGG" id="vg:64868255"/>
<sequence length="45" mass="5488">MLRRYRYKGRHREPGLVFLYGGRPDRSGAIWVRWNGKECEPIRVR</sequence>